<comment type="caution">
    <text evidence="1">The sequence shown here is derived from an EMBL/GenBank/DDBJ whole genome shotgun (WGS) entry which is preliminary data.</text>
</comment>
<protein>
    <submittedName>
        <fullName evidence="1">Uncharacterized protein</fullName>
    </submittedName>
</protein>
<reference evidence="1 2" key="2">
    <citation type="journal article" date="2022" name="Mol. Ecol. Resour.">
        <title>The genomes of chicory, endive, great burdock and yacon provide insights into Asteraceae paleo-polyploidization history and plant inulin production.</title>
        <authorList>
            <person name="Fan W."/>
            <person name="Wang S."/>
            <person name="Wang H."/>
            <person name="Wang A."/>
            <person name="Jiang F."/>
            <person name="Liu H."/>
            <person name="Zhao H."/>
            <person name="Xu D."/>
            <person name="Zhang Y."/>
        </authorList>
    </citation>
    <scope>NUCLEOTIDE SEQUENCE [LARGE SCALE GENOMIC DNA]</scope>
    <source>
        <strain evidence="2">cv. Niubang</strain>
    </source>
</reference>
<evidence type="ECO:0000313" key="2">
    <source>
        <dbReference type="Proteomes" id="UP001055879"/>
    </source>
</evidence>
<proteinExistence type="predicted"/>
<reference evidence="2" key="1">
    <citation type="journal article" date="2022" name="Mol. Ecol. Resour.">
        <title>The genomes of chicory, endive, great burdock and yacon provide insights into Asteraceae palaeo-polyploidization history and plant inulin production.</title>
        <authorList>
            <person name="Fan W."/>
            <person name="Wang S."/>
            <person name="Wang H."/>
            <person name="Wang A."/>
            <person name="Jiang F."/>
            <person name="Liu H."/>
            <person name="Zhao H."/>
            <person name="Xu D."/>
            <person name="Zhang Y."/>
        </authorList>
    </citation>
    <scope>NUCLEOTIDE SEQUENCE [LARGE SCALE GENOMIC DNA]</scope>
    <source>
        <strain evidence="2">cv. Niubang</strain>
    </source>
</reference>
<sequence length="684" mass="77589">MMVFKHLLHDFVEQPAGTVGFANSELKGYIRGYGMLKNSIVAIQKVLYVEGLDHNLFSTSQHCDSLYQVKFTITHCHIEDPDGSDIFKAERYGNLYAVNFLTLSTTQSVCLIAKASKEESWIWHHRLSHENFKAINTLASKGMVKGLQELRSRRIIYVLHFLREKLDAPELIIAFIKKVQIMLQLPIKKLRSDNDTEFKNETLQGFLQFIGISPNFSAARTPQQNGVVERKNRTLVKDARTMLAYSGLPLCFILNDRDNLVKIYKKENEGHFLEFSLTSKAYRIYNNRTKIVMESIHISFDESSTLTSEKHISCLKLKGKASIQDGIEPVSKENKSSVSNSQMSTFELDLLYFDAFMDVCADFDKSSASTSTSEVPTSTSEVPTSTEDIFGPSEQVTITSSESHVNEVPRTSEVVPAIVDEYNDLNNKETVQALPSTTKWTKDYSHHNIIGDVNSGVKTRATSANFCLFYSLLSSLEPKKVSEALQDPDWILAMQDELLQFERNKVCRLIPRPKNKSVICTKWVFRNKKDEVGIVVRNKAILVTKDYCQQEGIDYDETFAYVARIEAIQTFLSYAAHKNFTIYQMDMKSTFLNGVLHEEVYVAQPEGFIDPHHPDNVYVLDKALYGLKQAPRVVKQSPDGIFINQSKYIRDFLKKFNMTDSAVKKTPMATGTLLDADLTGKSVD</sequence>
<gene>
    <name evidence="1" type="ORF">L6452_01072</name>
</gene>
<accession>A0ACB9FG33</accession>
<dbReference type="Proteomes" id="UP001055879">
    <property type="component" value="Linkage Group LG01"/>
</dbReference>
<evidence type="ECO:0000313" key="1">
    <source>
        <dbReference type="EMBL" id="KAI3769956.1"/>
    </source>
</evidence>
<organism evidence="1 2">
    <name type="scientific">Arctium lappa</name>
    <name type="common">Greater burdock</name>
    <name type="synonym">Lappa major</name>
    <dbReference type="NCBI Taxonomy" id="4217"/>
    <lineage>
        <taxon>Eukaryota</taxon>
        <taxon>Viridiplantae</taxon>
        <taxon>Streptophyta</taxon>
        <taxon>Embryophyta</taxon>
        <taxon>Tracheophyta</taxon>
        <taxon>Spermatophyta</taxon>
        <taxon>Magnoliopsida</taxon>
        <taxon>eudicotyledons</taxon>
        <taxon>Gunneridae</taxon>
        <taxon>Pentapetalae</taxon>
        <taxon>asterids</taxon>
        <taxon>campanulids</taxon>
        <taxon>Asterales</taxon>
        <taxon>Asteraceae</taxon>
        <taxon>Carduoideae</taxon>
        <taxon>Cardueae</taxon>
        <taxon>Arctiinae</taxon>
        <taxon>Arctium</taxon>
    </lineage>
</organism>
<dbReference type="EMBL" id="CM042047">
    <property type="protein sequence ID" value="KAI3769956.1"/>
    <property type="molecule type" value="Genomic_DNA"/>
</dbReference>
<keyword evidence="2" id="KW-1185">Reference proteome</keyword>
<name>A0ACB9FG33_ARCLA</name>